<dbReference type="GO" id="GO:0043565">
    <property type="term" value="F:sequence-specific DNA binding"/>
    <property type="evidence" value="ECO:0007669"/>
    <property type="project" value="InterPro"/>
</dbReference>
<name>A0A9D1I5Z7_9FIRM</name>
<evidence type="ECO:0000256" key="1">
    <source>
        <dbReference type="ARBA" id="ARBA00022741"/>
    </source>
</evidence>
<evidence type="ECO:0000313" key="6">
    <source>
        <dbReference type="EMBL" id="HIU27540.1"/>
    </source>
</evidence>
<dbReference type="FunFam" id="3.40.50.300:FF:000006">
    <property type="entry name" value="DNA-binding transcriptional regulator NtrC"/>
    <property type="match status" value="1"/>
</dbReference>
<comment type="caution">
    <text evidence="6">The sequence shown here is derived from an EMBL/GenBank/DDBJ whole genome shotgun (WGS) entry which is preliminary data.</text>
</comment>
<dbReference type="Pfam" id="PF25601">
    <property type="entry name" value="AAA_lid_14"/>
    <property type="match status" value="1"/>
</dbReference>
<dbReference type="Pfam" id="PF00158">
    <property type="entry name" value="Sigma54_activat"/>
    <property type="match status" value="1"/>
</dbReference>
<organism evidence="6 7">
    <name type="scientific">Candidatus Fimisoma avicola</name>
    <dbReference type="NCBI Taxonomy" id="2840826"/>
    <lineage>
        <taxon>Bacteria</taxon>
        <taxon>Bacillati</taxon>
        <taxon>Bacillota</taxon>
        <taxon>Clostridia</taxon>
        <taxon>Eubacteriales</taxon>
        <taxon>Candidatus Fimisoma</taxon>
    </lineage>
</organism>
<proteinExistence type="predicted"/>
<dbReference type="CDD" id="cd00009">
    <property type="entry name" value="AAA"/>
    <property type="match status" value="1"/>
</dbReference>
<dbReference type="InterPro" id="IPR002197">
    <property type="entry name" value="HTH_Fis"/>
</dbReference>
<dbReference type="Pfam" id="PF02954">
    <property type="entry name" value="HTH_8"/>
    <property type="match status" value="1"/>
</dbReference>
<keyword evidence="3" id="KW-0805">Transcription regulation</keyword>
<sequence>MMDYIKIINSIIETSGKKYDSLSIINKEGIVEYTKRIKNDLDMIAYDKDRMGKTIFEAFQNLNVNNSSVLKTIYSGKVTKNERQVLISGNTKVVVEGDTYPIFDDHGNLQGVVDALRYLEYYNYNKANDSEDDGVLSAIVTKSQKLKRIKDRLPEIAKNDSNVFLYGETGTGKEIFARAIHLLSNRKNHPMITQNCAAIPQNLMESTFFGTETGGFTGAENKLGLFELANHGTLFLDEINSMDVQMQAKLLTAMEKGVIRRVGGQRDIPFDTRIICASNEQPQVLMQSGRFREDFYYRISSVKISIPPLRERREDIIPLTEHYIKLYDRKMGKSITGLTEMTLETFMNWYWPGNVRELRNTIESAFNFETTDKITLGSIRELLEEINNKGAEYHAGLIESGNKALSDGQSSDIERVKQLLAGGCVNIEELLEDYERKIILEALKQNRKLKVAAEKLGISPQRLDYRLRKLNLKDFL</sequence>
<evidence type="ECO:0000259" key="5">
    <source>
        <dbReference type="PROSITE" id="PS50045"/>
    </source>
</evidence>
<dbReference type="AlphaFoldDB" id="A0A9D1I5Z7"/>
<dbReference type="InterPro" id="IPR002078">
    <property type="entry name" value="Sigma_54_int"/>
</dbReference>
<keyword evidence="1" id="KW-0547">Nucleotide-binding</keyword>
<evidence type="ECO:0000313" key="7">
    <source>
        <dbReference type="Proteomes" id="UP000824091"/>
    </source>
</evidence>
<feature type="domain" description="Sigma-54 factor interaction" evidence="5">
    <location>
        <begin position="139"/>
        <end position="367"/>
    </location>
</feature>
<dbReference type="InterPro" id="IPR025944">
    <property type="entry name" value="Sigma_54_int_dom_CS"/>
</dbReference>
<dbReference type="SUPFAM" id="SSF52540">
    <property type="entry name" value="P-loop containing nucleoside triphosphate hydrolases"/>
    <property type="match status" value="1"/>
</dbReference>
<dbReference type="PANTHER" id="PTHR32071">
    <property type="entry name" value="TRANSCRIPTIONAL REGULATORY PROTEIN"/>
    <property type="match status" value="1"/>
</dbReference>
<reference evidence="6" key="1">
    <citation type="submission" date="2020-10" db="EMBL/GenBank/DDBJ databases">
        <authorList>
            <person name="Gilroy R."/>
        </authorList>
    </citation>
    <scope>NUCLEOTIDE SEQUENCE</scope>
    <source>
        <strain evidence="6">11300</strain>
    </source>
</reference>
<dbReference type="EMBL" id="DVMO01000060">
    <property type="protein sequence ID" value="HIU27540.1"/>
    <property type="molecule type" value="Genomic_DNA"/>
</dbReference>
<dbReference type="PROSITE" id="PS00675">
    <property type="entry name" value="SIGMA54_INTERACT_1"/>
    <property type="match status" value="1"/>
</dbReference>
<keyword evidence="4" id="KW-0804">Transcription</keyword>
<dbReference type="Gene3D" id="3.40.50.300">
    <property type="entry name" value="P-loop containing nucleotide triphosphate hydrolases"/>
    <property type="match status" value="1"/>
</dbReference>
<dbReference type="Gene3D" id="1.10.10.60">
    <property type="entry name" value="Homeodomain-like"/>
    <property type="match status" value="1"/>
</dbReference>
<evidence type="ECO:0000256" key="3">
    <source>
        <dbReference type="ARBA" id="ARBA00023015"/>
    </source>
</evidence>
<dbReference type="Proteomes" id="UP000824091">
    <property type="component" value="Unassembled WGS sequence"/>
</dbReference>
<dbReference type="PROSITE" id="PS50045">
    <property type="entry name" value="SIGMA54_INTERACT_4"/>
    <property type="match status" value="1"/>
</dbReference>
<dbReference type="InterPro" id="IPR058031">
    <property type="entry name" value="AAA_lid_NorR"/>
</dbReference>
<protein>
    <submittedName>
        <fullName evidence="6">Sigma 54-interacting transcriptional regulator</fullName>
    </submittedName>
</protein>
<dbReference type="InterPro" id="IPR009057">
    <property type="entry name" value="Homeodomain-like_sf"/>
</dbReference>
<dbReference type="PANTHER" id="PTHR32071:SF74">
    <property type="entry name" value="TRANSCRIPTIONAL ACTIVATOR ROCR"/>
    <property type="match status" value="1"/>
</dbReference>
<evidence type="ECO:0000256" key="2">
    <source>
        <dbReference type="ARBA" id="ARBA00022840"/>
    </source>
</evidence>
<dbReference type="SUPFAM" id="SSF46689">
    <property type="entry name" value="Homeodomain-like"/>
    <property type="match status" value="1"/>
</dbReference>
<evidence type="ECO:0000256" key="4">
    <source>
        <dbReference type="ARBA" id="ARBA00023163"/>
    </source>
</evidence>
<dbReference type="Gene3D" id="1.10.8.60">
    <property type="match status" value="1"/>
</dbReference>
<dbReference type="InterPro" id="IPR027417">
    <property type="entry name" value="P-loop_NTPase"/>
</dbReference>
<dbReference type="SMART" id="SM00382">
    <property type="entry name" value="AAA"/>
    <property type="match status" value="1"/>
</dbReference>
<keyword evidence="2" id="KW-0067">ATP-binding</keyword>
<accession>A0A9D1I5Z7</accession>
<gene>
    <name evidence="6" type="ORF">IAD16_04105</name>
</gene>
<reference evidence="6" key="2">
    <citation type="journal article" date="2021" name="PeerJ">
        <title>Extensive microbial diversity within the chicken gut microbiome revealed by metagenomics and culture.</title>
        <authorList>
            <person name="Gilroy R."/>
            <person name="Ravi A."/>
            <person name="Getino M."/>
            <person name="Pursley I."/>
            <person name="Horton D.L."/>
            <person name="Alikhan N.F."/>
            <person name="Baker D."/>
            <person name="Gharbi K."/>
            <person name="Hall N."/>
            <person name="Watson M."/>
            <person name="Adriaenssens E.M."/>
            <person name="Foster-Nyarko E."/>
            <person name="Jarju S."/>
            <person name="Secka A."/>
            <person name="Antonio M."/>
            <person name="Oren A."/>
            <person name="Chaudhuri R.R."/>
            <person name="La Ragione R."/>
            <person name="Hildebrand F."/>
            <person name="Pallen M.J."/>
        </authorList>
    </citation>
    <scope>NUCLEOTIDE SEQUENCE</scope>
    <source>
        <strain evidence="6">11300</strain>
    </source>
</reference>
<dbReference type="GO" id="GO:0005524">
    <property type="term" value="F:ATP binding"/>
    <property type="evidence" value="ECO:0007669"/>
    <property type="project" value="UniProtKB-KW"/>
</dbReference>
<dbReference type="PROSITE" id="PS00688">
    <property type="entry name" value="SIGMA54_INTERACT_3"/>
    <property type="match status" value="1"/>
</dbReference>
<dbReference type="GO" id="GO:0006355">
    <property type="term" value="P:regulation of DNA-templated transcription"/>
    <property type="evidence" value="ECO:0007669"/>
    <property type="project" value="InterPro"/>
</dbReference>
<dbReference type="InterPro" id="IPR003593">
    <property type="entry name" value="AAA+_ATPase"/>
</dbReference>
<dbReference type="InterPro" id="IPR025662">
    <property type="entry name" value="Sigma_54_int_dom_ATP-bd_1"/>
</dbReference>